<keyword evidence="4" id="KW-0675">Receptor</keyword>
<dbReference type="AlphaFoldDB" id="A0A5A7T102"/>
<feature type="domain" description="Retroviral polymerase SH3-like" evidence="2">
    <location>
        <begin position="320"/>
        <end position="362"/>
    </location>
</feature>
<dbReference type="Pfam" id="PF07727">
    <property type="entry name" value="RVT_2"/>
    <property type="match status" value="1"/>
</dbReference>
<dbReference type="Proteomes" id="UP000321393">
    <property type="component" value="Unassembled WGS sequence"/>
</dbReference>
<evidence type="ECO:0000313" key="5">
    <source>
        <dbReference type="Proteomes" id="UP000321393"/>
    </source>
</evidence>
<dbReference type="Proteomes" id="UP000321947">
    <property type="component" value="Unassembled WGS sequence"/>
</dbReference>
<dbReference type="GO" id="GO:0016301">
    <property type="term" value="F:kinase activity"/>
    <property type="evidence" value="ECO:0007669"/>
    <property type="project" value="UniProtKB-KW"/>
</dbReference>
<organism evidence="3 5">
    <name type="scientific">Cucumis melo var. makuwa</name>
    <name type="common">Oriental melon</name>
    <dbReference type="NCBI Taxonomy" id="1194695"/>
    <lineage>
        <taxon>Eukaryota</taxon>
        <taxon>Viridiplantae</taxon>
        <taxon>Streptophyta</taxon>
        <taxon>Embryophyta</taxon>
        <taxon>Tracheophyta</taxon>
        <taxon>Spermatophyta</taxon>
        <taxon>Magnoliopsida</taxon>
        <taxon>eudicotyledons</taxon>
        <taxon>Gunneridae</taxon>
        <taxon>Pentapetalae</taxon>
        <taxon>rosids</taxon>
        <taxon>fabids</taxon>
        <taxon>Cucurbitales</taxon>
        <taxon>Cucurbitaceae</taxon>
        <taxon>Benincaseae</taxon>
        <taxon>Cucumis</taxon>
    </lineage>
</organism>
<name>A0A5A7T102_CUCMM</name>
<dbReference type="InterPro" id="IPR057670">
    <property type="entry name" value="SH3_retrovirus"/>
</dbReference>
<keyword evidence="3" id="KW-0418">Kinase</keyword>
<proteinExistence type="predicted"/>
<keyword evidence="3" id="KW-0808">Transferase</keyword>
<dbReference type="EMBL" id="SSTE01019881">
    <property type="protein sequence ID" value="KAA0035896.1"/>
    <property type="molecule type" value="Genomic_DNA"/>
</dbReference>
<evidence type="ECO:0000313" key="4">
    <source>
        <dbReference type="EMBL" id="TYK19051.1"/>
    </source>
</evidence>
<evidence type="ECO:0000313" key="3">
    <source>
        <dbReference type="EMBL" id="KAA0035896.1"/>
    </source>
</evidence>
<accession>A0A5A7T102</accession>
<evidence type="ECO:0000313" key="6">
    <source>
        <dbReference type="Proteomes" id="UP000321947"/>
    </source>
</evidence>
<sequence>MLSLSDHLTPFSSEEGSSPSIALCRRRSSRNATRELHALLEDSCTAATCRHVGAPVWIDLFCLCGLQSVCVSNIADIKNMVVSRVIPLAFKITEHKLNGSNYYDWRRAILFYLRSTDMDDHMTEDVPEDAKKKKDWLRDAARKEQVHRMFEVCMQFFHAEQKAENYFIRLKKIIAELALLLPFSPDVKAQILSNSKISSLDDAFTRVLRIEALRMLYLFLNPVVLSLARTDRATKKIIGRGYESGGLYLFDHQVPQAVACLVVPSPFEVHCHLGHPSLFVLKKLYPKLRMPSSILNGEIPYLVTFPTKSLFPIALKIFGCVCFVRDVRPHHTKLDPKSLKYIFLGYSRVQKRYRCYCPTLKRGRMTIFLYMRLPLPHHPLPLMRLLPAGCLLESTSNDLHHNLQTHVLHQCLLHHANRDQVMIFPLLFTKVNPDGTTARLKARLVVKGYAQTYGIDYSDTFSPVAKLTSMATTHNWSLHQLDIKNAFLLGDLQEEVYMEQPPKFVA</sequence>
<dbReference type="EMBL" id="SSTD01007155">
    <property type="protein sequence ID" value="TYK19051.1"/>
    <property type="molecule type" value="Genomic_DNA"/>
</dbReference>
<feature type="domain" description="Reverse transcriptase Ty1/copia-type" evidence="1">
    <location>
        <begin position="428"/>
        <end position="504"/>
    </location>
</feature>
<dbReference type="InterPro" id="IPR013103">
    <property type="entry name" value="RVT_2"/>
</dbReference>
<comment type="caution">
    <text evidence="3">The sequence shown here is derived from an EMBL/GenBank/DDBJ whole genome shotgun (WGS) entry which is preliminary data.</text>
</comment>
<dbReference type="OrthoDB" id="1305140at2759"/>
<protein>
    <submittedName>
        <fullName evidence="3 4">Cysteine-rich RLK (RECEPTOR-like protein kinase) 8</fullName>
    </submittedName>
</protein>
<gene>
    <name evidence="4" type="ORF">E5676_scaffold529G00060</name>
    <name evidence="3" type="ORF">E6C27_scaffold56G00620</name>
</gene>
<evidence type="ECO:0000259" key="2">
    <source>
        <dbReference type="Pfam" id="PF25597"/>
    </source>
</evidence>
<dbReference type="Pfam" id="PF25597">
    <property type="entry name" value="SH3_retrovirus"/>
    <property type="match status" value="1"/>
</dbReference>
<reference evidence="5 6" key="1">
    <citation type="submission" date="2019-08" db="EMBL/GenBank/DDBJ databases">
        <title>Draft genome sequences of two oriental melons (Cucumis melo L. var makuwa).</title>
        <authorList>
            <person name="Kwon S.-Y."/>
        </authorList>
    </citation>
    <scope>NUCLEOTIDE SEQUENCE [LARGE SCALE GENOMIC DNA]</scope>
    <source>
        <strain evidence="6">cv. Chang Bougi</strain>
        <strain evidence="5">cv. SW 3</strain>
        <tissue evidence="3">Leaf</tissue>
    </source>
</reference>
<evidence type="ECO:0000259" key="1">
    <source>
        <dbReference type="Pfam" id="PF07727"/>
    </source>
</evidence>